<dbReference type="Proteomes" id="UP000054559">
    <property type="component" value="Unassembled WGS sequence"/>
</dbReference>
<feature type="region of interest" description="Disordered" evidence="1">
    <location>
        <begin position="67"/>
        <end position="89"/>
    </location>
</feature>
<evidence type="ECO:0000313" key="2">
    <source>
        <dbReference type="EMBL" id="KMU81066.1"/>
    </source>
</evidence>
<sequence length="113" mass="12680">MTLKLVVYRHSQSAKGPCASARRADMHFPRCTPKSSVGRNYGAADKVLIRCLPPKDRKELSPLIKIGTRSSKHEHMRGKNSSPTKHAGRLLPLASLYTHKLSEKYPHVIRTHS</sequence>
<dbReference type="EMBL" id="DS268125">
    <property type="protein sequence ID" value="KMU81066.1"/>
    <property type="molecule type" value="Genomic_DNA"/>
</dbReference>
<evidence type="ECO:0000256" key="1">
    <source>
        <dbReference type="SAM" id="MobiDB-lite"/>
    </source>
</evidence>
<evidence type="ECO:0000313" key="3">
    <source>
        <dbReference type="Proteomes" id="UP000054559"/>
    </source>
</evidence>
<organism evidence="2 3">
    <name type="scientific">Coccidioides immitis RMSCC 3703</name>
    <dbReference type="NCBI Taxonomy" id="454286"/>
    <lineage>
        <taxon>Eukaryota</taxon>
        <taxon>Fungi</taxon>
        <taxon>Dikarya</taxon>
        <taxon>Ascomycota</taxon>
        <taxon>Pezizomycotina</taxon>
        <taxon>Eurotiomycetes</taxon>
        <taxon>Eurotiomycetidae</taxon>
        <taxon>Onygenales</taxon>
        <taxon>Onygenaceae</taxon>
        <taxon>Coccidioides</taxon>
    </lineage>
</organism>
<proteinExistence type="predicted"/>
<dbReference type="AlphaFoldDB" id="A0A0J8R895"/>
<gene>
    <name evidence="2" type="ORF">CISG_02445</name>
</gene>
<protein>
    <submittedName>
        <fullName evidence="2">Uncharacterized protein</fullName>
    </submittedName>
</protein>
<reference evidence="3" key="1">
    <citation type="journal article" date="2010" name="Genome Res.">
        <title>Population genomic sequencing of Coccidioides fungi reveals recent hybridization and transposon control.</title>
        <authorList>
            <person name="Neafsey D.E."/>
            <person name="Barker B.M."/>
            <person name="Sharpton T.J."/>
            <person name="Stajich J.E."/>
            <person name="Park D.J."/>
            <person name="Whiston E."/>
            <person name="Hung C.-Y."/>
            <person name="McMahan C."/>
            <person name="White J."/>
            <person name="Sykes S."/>
            <person name="Heiman D."/>
            <person name="Young S."/>
            <person name="Zeng Q."/>
            <person name="Abouelleil A."/>
            <person name="Aftuck L."/>
            <person name="Bessette D."/>
            <person name="Brown A."/>
            <person name="FitzGerald M."/>
            <person name="Lui A."/>
            <person name="Macdonald J.P."/>
            <person name="Priest M."/>
            <person name="Orbach M.J."/>
            <person name="Galgiani J.N."/>
            <person name="Kirkland T.N."/>
            <person name="Cole G.T."/>
            <person name="Birren B.W."/>
            <person name="Henn M.R."/>
            <person name="Taylor J.W."/>
            <person name="Rounsley S.D."/>
        </authorList>
    </citation>
    <scope>NUCLEOTIDE SEQUENCE [LARGE SCALE GENOMIC DNA]</scope>
    <source>
        <strain evidence="3">RMSCC 3703</strain>
    </source>
</reference>
<accession>A0A0J8R895</accession>
<name>A0A0J8R895_COCIT</name>